<proteinExistence type="predicted"/>
<evidence type="ECO:0000313" key="1">
    <source>
        <dbReference type="EMBL" id="KRL63218.1"/>
    </source>
</evidence>
<gene>
    <name evidence="1" type="ORF">FC85_GL001646</name>
</gene>
<dbReference type="PATRIC" id="fig|1423739.3.peg.1726"/>
<dbReference type="RefSeq" id="WP_057865958.1">
    <property type="nucleotide sequence ID" value="NZ_AZEY01000104.1"/>
</dbReference>
<sequence>MKEAFNAPCTDNEITITVDSINYQYLALRRASLDVAPLDSVNVTLTDEPIDGHAYYQVAGFSVAQSGQLQDFTLKSGDYAVYRALPGGEPSMVVQLLGQKTE</sequence>
<reference evidence="1 2" key="1">
    <citation type="journal article" date="2015" name="Genome Announc.">
        <title>Expanding the biotechnology potential of lactobacilli through comparative genomics of 213 strains and associated genera.</title>
        <authorList>
            <person name="Sun Z."/>
            <person name="Harris H.M."/>
            <person name="McCann A."/>
            <person name="Guo C."/>
            <person name="Argimon S."/>
            <person name="Zhang W."/>
            <person name="Yang X."/>
            <person name="Jeffery I.B."/>
            <person name="Cooney J.C."/>
            <person name="Kagawa T.F."/>
            <person name="Liu W."/>
            <person name="Song Y."/>
            <person name="Salvetti E."/>
            <person name="Wrobel A."/>
            <person name="Rasinkangas P."/>
            <person name="Parkhill J."/>
            <person name="Rea M.C."/>
            <person name="O'Sullivan O."/>
            <person name="Ritari J."/>
            <person name="Douillard F.P."/>
            <person name="Paul Ross R."/>
            <person name="Yang R."/>
            <person name="Briner A.E."/>
            <person name="Felis G.E."/>
            <person name="de Vos W.M."/>
            <person name="Barrangou R."/>
            <person name="Klaenhammer T.R."/>
            <person name="Caufield P.W."/>
            <person name="Cui Y."/>
            <person name="Zhang H."/>
            <person name="O'Toole P.W."/>
        </authorList>
    </citation>
    <scope>NUCLEOTIDE SEQUENCE [LARGE SCALE GENOMIC DNA]</scope>
    <source>
        <strain evidence="1 2">DSM 14421</strain>
    </source>
</reference>
<comment type="caution">
    <text evidence="1">The sequence shown here is derived from an EMBL/GenBank/DDBJ whole genome shotgun (WGS) entry which is preliminary data.</text>
</comment>
<dbReference type="Proteomes" id="UP000052013">
    <property type="component" value="Unassembled WGS sequence"/>
</dbReference>
<name>A0A0R1S965_9LACO</name>
<evidence type="ECO:0000313" key="2">
    <source>
        <dbReference type="Proteomes" id="UP000052013"/>
    </source>
</evidence>
<accession>A0A0R1S965</accession>
<dbReference type="EMBL" id="AZEY01000104">
    <property type="protein sequence ID" value="KRL63218.1"/>
    <property type="molecule type" value="Genomic_DNA"/>
</dbReference>
<dbReference type="AlphaFoldDB" id="A0A0R1S965"/>
<protein>
    <submittedName>
        <fullName evidence="1">Uncharacterized protein</fullName>
    </submittedName>
</protein>
<dbReference type="STRING" id="1423739.FC85_GL001646"/>
<organism evidence="1 2">
    <name type="scientific">Lentilactobacillus diolivorans DSM 14421</name>
    <dbReference type="NCBI Taxonomy" id="1423739"/>
    <lineage>
        <taxon>Bacteria</taxon>
        <taxon>Bacillati</taxon>
        <taxon>Bacillota</taxon>
        <taxon>Bacilli</taxon>
        <taxon>Lactobacillales</taxon>
        <taxon>Lactobacillaceae</taxon>
        <taxon>Lentilactobacillus</taxon>
    </lineage>
</organism>